<accession>A0A4Y7RZH3</accession>
<feature type="signal peptide" evidence="1">
    <location>
        <begin position="1"/>
        <end position="20"/>
    </location>
</feature>
<name>A0A4Y7RZH3_COPMI</name>
<keyword evidence="1" id="KW-0732">Signal</keyword>
<dbReference type="AlphaFoldDB" id="A0A4Y7RZH3"/>
<dbReference type="Proteomes" id="UP000298030">
    <property type="component" value="Unassembled WGS sequence"/>
</dbReference>
<organism evidence="2 3">
    <name type="scientific">Coprinellus micaceus</name>
    <name type="common">Glistening ink-cap mushroom</name>
    <name type="synonym">Coprinus micaceus</name>
    <dbReference type="NCBI Taxonomy" id="71717"/>
    <lineage>
        <taxon>Eukaryota</taxon>
        <taxon>Fungi</taxon>
        <taxon>Dikarya</taxon>
        <taxon>Basidiomycota</taxon>
        <taxon>Agaricomycotina</taxon>
        <taxon>Agaricomycetes</taxon>
        <taxon>Agaricomycetidae</taxon>
        <taxon>Agaricales</taxon>
        <taxon>Agaricineae</taxon>
        <taxon>Psathyrellaceae</taxon>
        <taxon>Coprinellus</taxon>
    </lineage>
</organism>
<evidence type="ECO:0000313" key="3">
    <source>
        <dbReference type="Proteomes" id="UP000298030"/>
    </source>
</evidence>
<sequence>MNESEEGLLSFVMYWFLVFAARNAIIEEVRESDPDDPFASFPVLSREDINEKVRPLGENLIESTRDSGVPNCTLAALVDKHELVEPLLEAQCQLKMERREARYTGSDA</sequence>
<keyword evidence="3" id="KW-1185">Reference proteome</keyword>
<comment type="caution">
    <text evidence="2">The sequence shown here is derived from an EMBL/GenBank/DDBJ whole genome shotgun (WGS) entry which is preliminary data.</text>
</comment>
<dbReference type="EMBL" id="QPFP01000391">
    <property type="protein sequence ID" value="TEB14394.1"/>
    <property type="molecule type" value="Genomic_DNA"/>
</dbReference>
<protein>
    <submittedName>
        <fullName evidence="2">Uncharacterized protein</fullName>
    </submittedName>
</protein>
<gene>
    <name evidence="2" type="ORF">FA13DRAFT_1879332</name>
</gene>
<proteinExistence type="predicted"/>
<evidence type="ECO:0000256" key="1">
    <source>
        <dbReference type="SAM" id="SignalP"/>
    </source>
</evidence>
<feature type="chain" id="PRO_5021211579" evidence="1">
    <location>
        <begin position="21"/>
        <end position="108"/>
    </location>
</feature>
<reference evidence="2 3" key="1">
    <citation type="journal article" date="2019" name="Nat. Ecol. Evol.">
        <title>Megaphylogeny resolves global patterns of mushroom evolution.</title>
        <authorList>
            <person name="Varga T."/>
            <person name="Krizsan K."/>
            <person name="Foldi C."/>
            <person name="Dima B."/>
            <person name="Sanchez-Garcia M."/>
            <person name="Sanchez-Ramirez S."/>
            <person name="Szollosi G.J."/>
            <person name="Szarkandi J.G."/>
            <person name="Papp V."/>
            <person name="Albert L."/>
            <person name="Andreopoulos W."/>
            <person name="Angelini C."/>
            <person name="Antonin V."/>
            <person name="Barry K.W."/>
            <person name="Bougher N.L."/>
            <person name="Buchanan P."/>
            <person name="Buyck B."/>
            <person name="Bense V."/>
            <person name="Catcheside P."/>
            <person name="Chovatia M."/>
            <person name="Cooper J."/>
            <person name="Damon W."/>
            <person name="Desjardin D."/>
            <person name="Finy P."/>
            <person name="Geml J."/>
            <person name="Haridas S."/>
            <person name="Hughes K."/>
            <person name="Justo A."/>
            <person name="Karasinski D."/>
            <person name="Kautmanova I."/>
            <person name="Kiss B."/>
            <person name="Kocsube S."/>
            <person name="Kotiranta H."/>
            <person name="LaButti K.M."/>
            <person name="Lechner B.E."/>
            <person name="Liimatainen K."/>
            <person name="Lipzen A."/>
            <person name="Lukacs Z."/>
            <person name="Mihaltcheva S."/>
            <person name="Morgado L.N."/>
            <person name="Niskanen T."/>
            <person name="Noordeloos M.E."/>
            <person name="Ohm R.A."/>
            <person name="Ortiz-Santana B."/>
            <person name="Ovrebo C."/>
            <person name="Racz N."/>
            <person name="Riley R."/>
            <person name="Savchenko A."/>
            <person name="Shiryaev A."/>
            <person name="Soop K."/>
            <person name="Spirin V."/>
            <person name="Szebenyi C."/>
            <person name="Tomsovsky M."/>
            <person name="Tulloss R.E."/>
            <person name="Uehling J."/>
            <person name="Grigoriev I.V."/>
            <person name="Vagvolgyi C."/>
            <person name="Papp T."/>
            <person name="Martin F.M."/>
            <person name="Miettinen O."/>
            <person name="Hibbett D.S."/>
            <person name="Nagy L.G."/>
        </authorList>
    </citation>
    <scope>NUCLEOTIDE SEQUENCE [LARGE SCALE GENOMIC DNA]</scope>
    <source>
        <strain evidence="2 3">FP101781</strain>
    </source>
</reference>
<evidence type="ECO:0000313" key="2">
    <source>
        <dbReference type="EMBL" id="TEB14394.1"/>
    </source>
</evidence>